<dbReference type="RefSeq" id="XP_030991558.1">
    <property type="nucleotide sequence ID" value="XM_031143771.1"/>
</dbReference>
<feature type="transmembrane region" description="Helical" evidence="9">
    <location>
        <begin position="449"/>
        <end position="472"/>
    </location>
</feature>
<comment type="caution">
    <text evidence="10">The sequence shown here is derived from an EMBL/GenBank/DDBJ whole genome shotgun (WGS) entry which is preliminary data.</text>
</comment>
<keyword evidence="11" id="KW-1185">Reference proteome</keyword>
<evidence type="ECO:0000256" key="8">
    <source>
        <dbReference type="SAM" id="MobiDB-lite"/>
    </source>
</evidence>
<feature type="transmembrane region" description="Helical" evidence="9">
    <location>
        <begin position="183"/>
        <end position="202"/>
    </location>
</feature>
<dbReference type="InterPro" id="IPR026030">
    <property type="entry name" value="Pur-cyt_permease_Fcy2/21/22"/>
</dbReference>
<dbReference type="GeneID" id="41976316"/>
<dbReference type="InterPro" id="IPR001248">
    <property type="entry name" value="Pur-cyt_permease"/>
</dbReference>
<feature type="compositionally biased region" description="Polar residues" evidence="8">
    <location>
        <begin position="1"/>
        <end position="20"/>
    </location>
</feature>
<evidence type="ECO:0000256" key="5">
    <source>
        <dbReference type="ARBA" id="ARBA00022989"/>
    </source>
</evidence>
<keyword evidence="6 7" id="KW-0472">Membrane</keyword>
<feature type="transmembrane region" description="Helical" evidence="9">
    <location>
        <begin position="249"/>
        <end position="271"/>
    </location>
</feature>
<reference evidence="10 11" key="1">
    <citation type="submission" date="2019-06" db="EMBL/GenBank/DDBJ databases">
        <title>Draft genome sequence of the filamentous fungus Phialemoniopsis curvata isolated from diesel fuel.</title>
        <authorList>
            <person name="Varaljay V.A."/>
            <person name="Lyon W.J."/>
            <person name="Crouch A.L."/>
            <person name="Drake C.E."/>
            <person name="Hollomon J.M."/>
            <person name="Nadeau L.J."/>
            <person name="Nunn H.S."/>
            <person name="Stevenson B.S."/>
            <person name="Bojanowski C.L."/>
            <person name="Crookes-Goodson W.J."/>
        </authorList>
    </citation>
    <scope>NUCLEOTIDE SEQUENCE [LARGE SCALE GENOMIC DNA]</scope>
    <source>
        <strain evidence="10 11">D216</strain>
    </source>
</reference>
<dbReference type="PANTHER" id="PTHR31806:SF5">
    <property type="entry name" value="PURINE-CYTOSINE PERMEASE FCY21"/>
    <property type="match status" value="1"/>
</dbReference>
<dbReference type="FunCoup" id="A0A507AQY7">
    <property type="interactions" value="32"/>
</dbReference>
<dbReference type="GO" id="GO:0005886">
    <property type="term" value="C:plasma membrane"/>
    <property type="evidence" value="ECO:0007669"/>
    <property type="project" value="TreeGrafter"/>
</dbReference>
<dbReference type="InParanoid" id="A0A507AQY7"/>
<comment type="subcellular location">
    <subcellularLocation>
        <location evidence="1">Membrane</location>
        <topology evidence="1">Multi-pass membrane protein</topology>
    </subcellularLocation>
</comment>
<feature type="transmembrane region" description="Helical" evidence="9">
    <location>
        <begin position="109"/>
        <end position="127"/>
    </location>
</feature>
<evidence type="ECO:0000313" key="11">
    <source>
        <dbReference type="Proteomes" id="UP000319257"/>
    </source>
</evidence>
<dbReference type="GO" id="GO:0022857">
    <property type="term" value="F:transmembrane transporter activity"/>
    <property type="evidence" value="ECO:0007669"/>
    <property type="project" value="InterPro"/>
</dbReference>
<feature type="transmembrane region" description="Helical" evidence="9">
    <location>
        <begin position="341"/>
        <end position="365"/>
    </location>
</feature>
<feature type="transmembrane region" description="Helical" evidence="9">
    <location>
        <begin position="214"/>
        <end position="234"/>
    </location>
</feature>
<organism evidence="10 11">
    <name type="scientific">Thyridium curvatum</name>
    <dbReference type="NCBI Taxonomy" id="1093900"/>
    <lineage>
        <taxon>Eukaryota</taxon>
        <taxon>Fungi</taxon>
        <taxon>Dikarya</taxon>
        <taxon>Ascomycota</taxon>
        <taxon>Pezizomycotina</taxon>
        <taxon>Sordariomycetes</taxon>
        <taxon>Sordariomycetidae</taxon>
        <taxon>Thyridiales</taxon>
        <taxon>Thyridiaceae</taxon>
        <taxon>Thyridium</taxon>
    </lineage>
</organism>
<evidence type="ECO:0000256" key="3">
    <source>
        <dbReference type="ARBA" id="ARBA00022448"/>
    </source>
</evidence>
<dbReference type="EMBL" id="SKBQ01000061">
    <property type="protein sequence ID" value="TPX09847.1"/>
    <property type="molecule type" value="Genomic_DNA"/>
</dbReference>
<dbReference type="OrthoDB" id="2116389at2759"/>
<feature type="transmembrane region" description="Helical" evidence="9">
    <location>
        <begin position="484"/>
        <end position="500"/>
    </location>
</feature>
<feature type="transmembrane region" description="Helical" evidence="9">
    <location>
        <begin position="409"/>
        <end position="428"/>
    </location>
</feature>
<sequence>MTEQHQNGSEVHVATSQPTASGKGVPTETNPWSEKVEVEALPRWQRWLWKAATWGRVEIRGISPIPVEERTVKRTINIFTLWFGMSANILAITFGMIGPASGLSLRDSSLVILFFILLTTLLPAYLATLGPKTGMRQMIQARYSWGRWLVSIPVFLNLATMIGFAAIISVVGGQCLSAVADGGITPTIGIVIITIIALIISFCGFKVLHYYERYAVIPAVIAIIVAVGCGGKGLTNQVPPAGPSSAPKVLSFAMIVASYMIPWACLASDFTTYLDPKTSSWRIAAYTYAGLSIPTILLMVLGAAIGGAVAGNPDWEAAYASTLTGGVLDAMLRPAGGFGKFLLVILSLSLLGNVAATSYSITLNFQMLLPKLSSVPRYLWAIAMTAIVIPVSIRASVDFYSNLSNVMSLIGYWSSAFLATLIVEHLWFRRGDCSTYDPEDWSNAKRLPLGVAALVSAALSFAVVIPSMAQVWYTGPIAEKTGDIGFELAFFVTAALYFPFRTLEKKLVGR</sequence>
<keyword evidence="3 7" id="KW-0813">Transport</keyword>
<dbReference type="Gene3D" id="1.10.4160.10">
    <property type="entry name" value="Hydantoin permease"/>
    <property type="match status" value="1"/>
</dbReference>
<gene>
    <name evidence="10" type="ORF">E0L32_008869</name>
</gene>
<accession>A0A507AQY7</accession>
<evidence type="ECO:0000256" key="1">
    <source>
        <dbReference type="ARBA" id="ARBA00004141"/>
    </source>
</evidence>
<name>A0A507AQY7_9PEZI</name>
<keyword evidence="4 9" id="KW-0812">Transmembrane</keyword>
<dbReference type="PIRSF" id="PIRSF002744">
    <property type="entry name" value="Pur-cyt_permease"/>
    <property type="match status" value="1"/>
</dbReference>
<evidence type="ECO:0000256" key="2">
    <source>
        <dbReference type="ARBA" id="ARBA00008974"/>
    </source>
</evidence>
<feature type="region of interest" description="Disordered" evidence="8">
    <location>
        <begin position="1"/>
        <end position="31"/>
    </location>
</feature>
<comment type="similarity">
    <text evidence="2 7">Belongs to the purine-cytosine permease (2.A.39) family.</text>
</comment>
<dbReference type="PANTHER" id="PTHR31806">
    <property type="entry name" value="PURINE-CYTOSINE PERMEASE FCY2-RELATED"/>
    <property type="match status" value="1"/>
</dbReference>
<evidence type="ECO:0000256" key="7">
    <source>
        <dbReference type="PIRNR" id="PIRNR002744"/>
    </source>
</evidence>
<protein>
    <submittedName>
        <fullName evidence="10">Uncharacterized protein</fullName>
    </submittedName>
</protein>
<evidence type="ECO:0000256" key="4">
    <source>
        <dbReference type="ARBA" id="ARBA00022692"/>
    </source>
</evidence>
<dbReference type="Pfam" id="PF02133">
    <property type="entry name" value="Transp_cyt_pur"/>
    <property type="match status" value="1"/>
</dbReference>
<dbReference type="STRING" id="1093900.A0A507AQY7"/>
<evidence type="ECO:0000256" key="6">
    <source>
        <dbReference type="ARBA" id="ARBA00023136"/>
    </source>
</evidence>
<dbReference type="Proteomes" id="UP000319257">
    <property type="component" value="Unassembled WGS sequence"/>
</dbReference>
<feature type="transmembrane region" description="Helical" evidence="9">
    <location>
        <begin position="377"/>
        <end position="397"/>
    </location>
</feature>
<evidence type="ECO:0000256" key="9">
    <source>
        <dbReference type="SAM" id="Phobius"/>
    </source>
</evidence>
<evidence type="ECO:0000313" key="10">
    <source>
        <dbReference type="EMBL" id="TPX09847.1"/>
    </source>
</evidence>
<feature type="transmembrane region" description="Helical" evidence="9">
    <location>
        <begin position="148"/>
        <end position="171"/>
    </location>
</feature>
<feature type="transmembrane region" description="Helical" evidence="9">
    <location>
        <begin position="78"/>
        <end position="97"/>
    </location>
</feature>
<feature type="transmembrane region" description="Helical" evidence="9">
    <location>
        <begin position="283"/>
        <end position="305"/>
    </location>
</feature>
<proteinExistence type="inferred from homology"/>
<dbReference type="AlphaFoldDB" id="A0A507AQY7"/>
<keyword evidence="5 9" id="KW-1133">Transmembrane helix</keyword>